<organism evidence="1 2">
    <name type="scientific">Nephila pilipes</name>
    <name type="common">Giant wood spider</name>
    <name type="synonym">Nephila maculata</name>
    <dbReference type="NCBI Taxonomy" id="299642"/>
    <lineage>
        <taxon>Eukaryota</taxon>
        <taxon>Metazoa</taxon>
        <taxon>Ecdysozoa</taxon>
        <taxon>Arthropoda</taxon>
        <taxon>Chelicerata</taxon>
        <taxon>Arachnida</taxon>
        <taxon>Araneae</taxon>
        <taxon>Araneomorphae</taxon>
        <taxon>Entelegynae</taxon>
        <taxon>Araneoidea</taxon>
        <taxon>Nephilidae</taxon>
        <taxon>Nephila</taxon>
    </lineage>
</organism>
<dbReference type="AlphaFoldDB" id="A0A8X6Q7G2"/>
<accession>A0A8X6Q7G2</accession>
<evidence type="ECO:0000313" key="2">
    <source>
        <dbReference type="Proteomes" id="UP000887013"/>
    </source>
</evidence>
<dbReference type="Proteomes" id="UP000887013">
    <property type="component" value="Unassembled WGS sequence"/>
</dbReference>
<evidence type="ECO:0000313" key="1">
    <source>
        <dbReference type="EMBL" id="GFT99761.1"/>
    </source>
</evidence>
<reference evidence="1" key="1">
    <citation type="submission" date="2020-08" db="EMBL/GenBank/DDBJ databases">
        <title>Multicomponent nature underlies the extraordinary mechanical properties of spider dragline silk.</title>
        <authorList>
            <person name="Kono N."/>
            <person name="Nakamura H."/>
            <person name="Mori M."/>
            <person name="Yoshida Y."/>
            <person name="Ohtoshi R."/>
            <person name="Malay A.D."/>
            <person name="Moran D.A.P."/>
            <person name="Tomita M."/>
            <person name="Numata K."/>
            <person name="Arakawa K."/>
        </authorList>
    </citation>
    <scope>NUCLEOTIDE SEQUENCE</scope>
</reference>
<gene>
    <name evidence="1" type="ORF">NPIL_697241</name>
</gene>
<comment type="caution">
    <text evidence="1">The sequence shown here is derived from an EMBL/GenBank/DDBJ whole genome shotgun (WGS) entry which is preliminary data.</text>
</comment>
<feature type="non-terminal residue" evidence="1">
    <location>
        <position position="49"/>
    </location>
</feature>
<sequence>MTLRNEEERYLPALFEGMTENLKIKAHEELNESEEKITEGLKKLKTLIK</sequence>
<keyword evidence="2" id="KW-1185">Reference proteome</keyword>
<proteinExistence type="predicted"/>
<dbReference type="EMBL" id="BMAW01076070">
    <property type="protein sequence ID" value="GFT99761.1"/>
    <property type="molecule type" value="Genomic_DNA"/>
</dbReference>
<name>A0A8X6Q7G2_NEPPI</name>
<protein>
    <submittedName>
        <fullName evidence="1">Uncharacterized protein</fullName>
    </submittedName>
</protein>